<feature type="transmembrane region" description="Helical" evidence="1">
    <location>
        <begin position="128"/>
        <end position="148"/>
    </location>
</feature>
<accession>A0ABV2MXM1</accession>
<feature type="transmembrane region" description="Helical" evidence="1">
    <location>
        <begin position="89"/>
        <end position="108"/>
    </location>
</feature>
<comment type="caution">
    <text evidence="3">The sequence shown here is derived from an EMBL/GenBank/DDBJ whole genome shotgun (WGS) entry which is preliminary data.</text>
</comment>
<organism evidence="3 4">
    <name type="scientific">Aquamicrobium terrae</name>
    <dbReference type="NCBI Taxonomy" id="1324945"/>
    <lineage>
        <taxon>Bacteria</taxon>
        <taxon>Pseudomonadati</taxon>
        <taxon>Pseudomonadota</taxon>
        <taxon>Alphaproteobacteria</taxon>
        <taxon>Hyphomicrobiales</taxon>
        <taxon>Phyllobacteriaceae</taxon>
        <taxon>Aquamicrobium</taxon>
    </lineage>
</organism>
<keyword evidence="1" id="KW-0812">Transmembrane</keyword>
<name>A0ABV2MXM1_9HYPH</name>
<dbReference type="Proteomes" id="UP001549076">
    <property type="component" value="Unassembled WGS sequence"/>
</dbReference>
<dbReference type="Pfam" id="PF20349">
    <property type="entry name" value="DUF6644"/>
    <property type="match status" value="1"/>
</dbReference>
<feature type="transmembrane region" description="Helical" evidence="1">
    <location>
        <begin position="16"/>
        <end position="37"/>
    </location>
</feature>
<evidence type="ECO:0000313" key="3">
    <source>
        <dbReference type="EMBL" id="MET3791548.1"/>
    </source>
</evidence>
<evidence type="ECO:0000313" key="4">
    <source>
        <dbReference type="Proteomes" id="UP001549076"/>
    </source>
</evidence>
<evidence type="ECO:0000259" key="2">
    <source>
        <dbReference type="Pfam" id="PF20349"/>
    </source>
</evidence>
<keyword evidence="1" id="KW-0472">Membrane</keyword>
<dbReference type="InterPro" id="IPR046586">
    <property type="entry name" value="DUF6644"/>
</dbReference>
<sequence length="150" mass="15820">MSETALARALITRPTLYIFANAAHILSIGVLAGSIILLDLRILGLFREPRLSVLGPFLARSAMVGVVFSIVTGFIIFSVDAVEYAANPAFLTKLGLLVAGIANALALHASPGWRVALDSNEAPVPTRIGAALSILIWISAIVAGRWIGFI</sequence>
<keyword evidence="1" id="KW-1133">Transmembrane helix</keyword>
<protein>
    <recommendedName>
        <fullName evidence="2">DUF6644 domain-containing protein</fullName>
    </recommendedName>
</protein>
<proteinExistence type="predicted"/>
<reference evidence="3 4" key="1">
    <citation type="submission" date="2024-06" db="EMBL/GenBank/DDBJ databases">
        <title>Genomic Encyclopedia of Type Strains, Phase IV (KMG-IV): sequencing the most valuable type-strain genomes for metagenomic binning, comparative biology and taxonomic classification.</title>
        <authorList>
            <person name="Goeker M."/>
        </authorList>
    </citation>
    <scope>NUCLEOTIDE SEQUENCE [LARGE SCALE GENOMIC DNA]</scope>
    <source>
        <strain evidence="3 4">DSM 27865</strain>
    </source>
</reference>
<evidence type="ECO:0000256" key="1">
    <source>
        <dbReference type="SAM" id="Phobius"/>
    </source>
</evidence>
<gene>
    <name evidence="3" type="ORF">ABID37_001756</name>
</gene>
<dbReference type="EMBL" id="JBEPML010000004">
    <property type="protein sequence ID" value="MET3791548.1"/>
    <property type="molecule type" value="Genomic_DNA"/>
</dbReference>
<feature type="transmembrane region" description="Helical" evidence="1">
    <location>
        <begin position="57"/>
        <end position="77"/>
    </location>
</feature>
<feature type="domain" description="DUF6644" evidence="2">
    <location>
        <begin position="18"/>
        <end position="149"/>
    </location>
</feature>
<keyword evidence="4" id="KW-1185">Reference proteome</keyword>